<protein>
    <recommendedName>
        <fullName evidence="9 11">Ubiquitin carboxyl-terminal hydrolase</fullName>
        <ecNumber evidence="3 11">3.4.19.12</ecNumber>
    </recommendedName>
</protein>
<evidence type="ECO:0000256" key="8">
    <source>
        <dbReference type="ARBA" id="ARBA00055560"/>
    </source>
</evidence>
<dbReference type="SMART" id="SM00595">
    <property type="entry name" value="MADF"/>
    <property type="match status" value="1"/>
</dbReference>
<feature type="domain" description="MADF" evidence="13">
    <location>
        <begin position="18"/>
        <end position="121"/>
    </location>
</feature>
<dbReference type="CDD" id="cd09616">
    <property type="entry name" value="Peptidase_C12_UCH_L1_L3"/>
    <property type="match status" value="1"/>
</dbReference>
<evidence type="ECO:0000256" key="12">
    <source>
        <dbReference type="SAM" id="MobiDB-lite"/>
    </source>
</evidence>
<feature type="region of interest" description="Disordered" evidence="12">
    <location>
        <begin position="275"/>
        <end position="303"/>
    </location>
</feature>
<keyword evidence="4 10" id="KW-0645">Protease</keyword>
<feature type="domain" description="UCH catalytic" evidence="14">
    <location>
        <begin position="140"/>
        <end position="372"/>
    </location>
</feature>
<feature type="active site" description="Proton donor" evidence="10">
    <location>
        <position position="312"/>
    </location>
</feature>
<accession>A0A8C4NAE8</accession>
<dbReference type="InterPro" id="IPR006578">
    <property type="entry name" value="MADF-dom"/>
</dbReference>
<dbReference type="PROSITE" id="PS51029">
    <property type="entry name" value="MADF"/>
    <property type="match status" value="1"/>
</dbReference>
<feature type="site" description="Transition state stabilizer" evidence="10">
    <location>
        <position position="233"/>
    </location>
</feature>
<evidence type="ECO:0000256" key="10">
    <source>
        <dbReference type="PROSITE-ProRule" id="PRU01393"/>
    </source>
</evidence>
<evidence type="ECO:0000256" key="7">
    <source>
        <dbReference type="ARBA" id="ARBA00022807"/>
    </source>
</evidence>
<dbReference type="GO" id="GO:0004843">
    <property type="term" value="F:cysteine-type deubiquitinase activity"/>
    <property type="evidence" value="ECO:0007669"/>
    <property type="project" value="UniProtKB-UniRule"/>
</dbReference>
<name>A0A8C4NAE8_EPTBU</name>
<evidence type="ECO:0000256" key="5">
    <source>
        <dbReference type="ARBA" id="ARBA00022786"/>
    </source>
</evidence>
<reference evidence="15" key="2">
    <citation type="submission" date="2025-09" db="UniProtKB">
        <authorList>
            <consortium name="Ensembl"/>
        </authorList>
    </citation>
    <scope>IDENTIFICATION</scope>
</reference>
<evidence type="ECO:0000256" key="4">
    <source>
        <dbReference type="ARBA" id="ARBA00022670"/>
    </source>
</evidence>
<dbReference type="Proteomes" id="UP000694388">
    <property type="component" value="Unplaced"/>
</dbReference>
<dbReference type="Gene3D" id="3.40.532.10">
    <property type="entry name" value="Peptidase C12, ubiquitin carboxyl-terminal hydrolase"/>
    <property type="match status" value="1"/>
</dbReference>
<feature type="compositionally biased region" description="Basic and acidic residues" evidence="12">
    <location>
        <begin position="275"/>
        <end position="291"/>
    </location>
</feature>
<comment type="similarity">
    <text evidence="2 10 11">Belongs to the peptidase C12 family.</text>
</comment>
<dbReference type="InterPro" id="IPR038765">
    <property type="entry name" value="Papain-like_cys_pep_sf"/>
</dbReference>
<dbReference type="Pfam" id="PF10545">
    <property type="entry name" value="MADF_DNA_bdg"/>
    <property type="match status" value="1"/>
</dbReference>
<keyword evidence="6 10" id="KW-0378">Hydrolase</keyword>
<evidence type="ECO:0000256" key="6">
    <source>
        <dbReference type="ARBA" id="ARBA00022801"/>
    </source>
</evidence>
<dbReference type="AlphaFoldDB" id="A0A8C4NAE8"/>
<feature type="region of interest" description="Disordered" evidence="12">
    <location>
        <begin position="126"/>
        <end position="147"/>
    </location>
</feature>
<dbReference type="InterPro" id="IPR001578">
    <property type="entry name" value="Peptidase_C12_UCH"/>
</dbReference>
<sequence>MTSVKAPKPVWDTGREIMLIECFQENPFLWDNTNGNYFKKNMRNTKLQELCQNLGFAKNGIMFTEDDVKMKWKILRGSFVRELKKVETVGRISASGSGQMYASHSRWQHFDRLAFLRDYLRPRNSWSSDERFHQDSDGSPVATPETRPALRTCRRDSVMNPQFVQQLGVGTRWQFGDVLGLEPELLLMVPRPVVAALLLFPVSEKYETYRQEEEERLEADGYSPPKHLYFVKQTIENACGTIGLIHAIGNNKNIDFAENSALKLFLDSTVGMTPEERGRQLEKDTSIRASHESSAQEGQTEAPSLDKKVDLHFVAFVNVDGVLYELDGRKPFPIAHGNTSEDALLEDATAVFRQYMQRDPEELRFTVIALSAVS</sequence>
<keyword evidence="16" id="KW-1185">Reference proteome</keyword>
<dbReference type="GeneTree" id="ENSGT00940000154925"/>
<keyword evidence="7 10" id="KW-0788">Thiol protease</keyword>
<evidence type="ECO:0000256" key="2">
    <source>
        <dbReference type="ARBA" id="ARBA00009326"/>
    </source>
</evidence>
<dbReference type="GO" id="GO:0006511">
    <property type="term" value="P:ubiquitin-dependent protein catabolic process"/>
    <property type="evidence" value="ECO:0007669"/>
    <property type="project" value="UniProtKB-UniRule"/>
</dbReference>
<dbReference type="EC" id="3.4.19.12" evidence="3 11"/>
<evidence type="ECO:0000259" key="13">
    <source>
        <dbReference type="PROSITE" id="PS51029"/>
    </source>
</evidence>
<evidence type="ECO:0000313" key="15">
    <source>
        <dbReference type="Ensembl" id="ENSEBUP00000003178.1"/>
    </source>
</evidence>
<dbReference type="Ensembl" id="ENSEBUT00000003542.1">
    <property type="protein sequence ID" value="ENSEBUP00000003178.1"/>
    <property type="gene ID" value="ENSEBUG00000002339.1"/>
</dbReference>
<dbReference type="PANTHER" id="PTHR10589:SF17">
    <property type="entry name" value="UBIQUITIN CARBOXYL-TERMINAL HYDROLASE"/>
    <property type="match status" value="1"/>
</dbReference>
<comment type="catalytic activity">
    <reaction evidence="1 10 11">
        <text>Thiol-dependent hydrolysis of ester, thioester, amide, peptide and isopeptide bonds formed by the C-terminal Gly of ubiquitin (a 76-residue protein attached to proteins as an intracellular targeting signal).</text>
        <dbReference type="EC" id="3.4.19.12"/>
    </reaction>
</comment>
<feature type="active site" description="Nucleophile" evidence="10">
    <location>
        <position position="239"/>
    </location>
</feature>
<dbReference type="Pfam" id="PF01088">
    <property type="entry name" value="Peptidase_C12"/>
    <property type="match status" value="1"/>
</dbReference>
<dbReference type="GO" id="GO:0016579">
    <property type="term" value="P:protein deubiquitination"/>
    <property type="evidence" value="ECO:0007669"/>
    <property type="project" value="TreeGrafter"/>
</dbReference>
<organism evidence="15 16">
    <name type="scientific">Eptatretus burgeri</name>
    <name type="common">Inshore hagfish</name>
    <dbReference type="NCBI Taxonomy" id="7764"/>
    <lineage>
        <taxon>Eukaryota</taxon>
        <taxon>Metazoa</taxon>
        <taxon>Chordata</taxon>
        <taxon>Craniata</taxon>
        <taxon>Vertebrata</taxon>
        <taxon>Cyclostomata</taxon>
        <taxon>Myxini</taxon>
        <taxon>Myxiniformes</taxon>
        <taxon>Myxinidae</taxon>
        <taxon>Eptatretinae</taxon>
        <taxon>Eptatretus</taxon>
    </lineage>
</organism>
<evidence type="ECO:0000256" key="3">
    <source>
        <dbReference type="ARBA" id="ARBA00012759"/>
    </source>
</evidence>
<dbReference type="PANTHER" id="PTHR10589">
    <property type="entry name" value="UBIQUITIN CARBOXYL-TERMINAL HYDROLASE"/>
    <property type="match status" value="1"/>
</dbReference>
<dbReference type="InterPro" id="IPR036959">
    <property type="entry name" value="Peptidase_C12_UCH_sf"/>
</dbReference>
<comment type="function">
    <text evidence="8">Ubiquitin-protein hydrolase is involved both in the processing of ubiquitin precursors and of ubiquitinated proteins. This enzyme is a thiol protease that recognizes and hydrolyzes a peptide bond at the C-terminal glycine of ubiquitin.</text>
</comment>
<evidence type="ECO:0000256" key="9">
    <source>
        <dbReference type="ARBA" id="ARBA00073226"/>
    </source>
</evidence>
<dbReference type="PROSITE" id="PS52048">
    <property type="entry name" value="UCH_DOMAIN"/>
    <property type="match status" value="1"/>
</dbReference>
<evidence type="ECO:0000259" key="14">
    <source>
        <dbReference type="PROSITE" id="PS52048"/>
    </source>
</evidence>
<evidence type="ECO:0000313" key="16">
    <source>
        <dbReference type="Proteomes" id="UP000694388"/>
    </source>
</evidence>
<keyword evidence="5 10" id="KW-0833">Ubl conjugation pathway</keyword>
<evidence type="ECO:0000256" key="1">
    <source>
        <dbReference type="ARBA" id="ARBA00000707"/>
    </source>
</evidence>
<feature type="site" description="Important for enzyme activity" evidence="10">
    <location>
        <position position="327"/>
    </location>
</feature>
<evidence type="ECO:0000256" key="11">
    <source>
        <dbReference type="RuleBase" id="RU361215"/>
    </source>
</evidence>
<dbReference type="SUPFAM" id="SSF54001">
    <property type="entry name" value="Cysteine proteinases"/>
    <property type="match status" value="1"/>
</dbReference>
<reference evidence="15" key="1">
    <citation type="submission" date="2025-08" db="UniProtKB">
        <authorList>
            <consortium name="Ensembl"/>
        </authorList>
    </citation>
    <scope>IDENTIFICATION</scope>
</reference>
<feature type="compositionally biased region" description="Polar residues" evidence="12">
    <location>
        <begin position="292"/>
        <end position="302"/>
    </location>
</feature>
<dbReference type="FunFam" id="3.40.532.10:FF:000006">
    <property type="entry name" value="Ubiquitin carboxyl-terminal hydrolase"/>
    <property type="match status" value="1"/>
</dbReference>
<dbReference type="PRINTS" id="PR00707">
    <property type="entry name" value="UBCTHYDRLASE"/>
</dbReference>
<dbReference type="GO" id="GO:0005737">
    <property type="term" value="C:cytoplasm"/>
    <property type="evidence" value="ECO:0007669"/>
    <property type="project" value="TreeGrafter"/>
</dbReference>
<proteinExistence type="inferred from homology"/>